<protein>
    <submittedName>
        <fullName evidence="2">BnaCnng73780D protein</fullName>
    </submittedName>
</protein>
<sequence>SLSIGEVGRKDKRLDSSIIAIKTVSMFICFILLLQIKTILTRWKDLLLF</sequence>
<organism evidence="2">
    <name type="scientific">Brassica napus</name>
    <name type="common">Rape</name>
    <dbReference type="NCBI Taxonomy" id="3708"/>
    <lineage>
        <taxon>Eukaryota</taxon>
        <taxon>Viridiplantae</taxon>
        <taxon>Streptophyta</taxon>
        <taxon>Embryophyta</taxon>
        <taxon>Tracheophyta</taxon>
        <taxon>Spermatophyta</taxon>
        <taxon>Magnoliopsida</taxon>
        <taxon>eudicotyledons</taxon>
        <taxon>Gunneridae</taxon>
        <taxon>Pentapetalae</taxon>
        <taxon>rosids</taxon>
        <taxon>malvids</taxon>
        <taxon>Brassicales</taxon>
        <taxon>Brassicaceae</taxon>
        <taxon>Brassiceae</taxon>
        <taxon>Brassica</taxon>
    </lineage>
</organism>
<dbReference type="AlphaFoldDB" id="A0A078JVM7"/>
<keyword evidence="1" id="KW-0472">Membrane</keyword>
<keyword evidence="1" id="KW-0812">Transmembrane</keyword>
<feature type="non-terminal residue" evidence="2">
    <location>
        <position position="1"/>
    </location>
</feature>
<feature type="transmembrane region" description="Helical" evidence="1">
    <location>
        <begin position="19"/>
        <end position="40"/>
    </location>
</feature>
<keyword evidence="1" id="KW-1133">Transmembrane helix</keyword>
<dbReference type="Gramene" id="CDY71643">
    <property type="protein sequence ID" value="CDY71643"/>
    <property type="gene ID" value="GSBRNA2T00017777001"/>
</dbReference>
<accession>A0A078JVM7</accession>
<name>A0A078JVM7_BRANA</name>
<reference evidence="2" key="2">
    <citation type="submission" date="2014-06" db="EMBL/GenBank/DDBJ databases">
        <authorList>
            <person name="Genoscope - CEA"/>
        </authorList>
    </citation>
    <scope>NUCLEOTIDE SEQUENCE</scope>
</reference>
<proteinExistence type="predicted"/>
<gene>
    <name evidence="2" type="primary">BnaCnng73780D</name>
    <name evidence="2" type="ORF">GSBRNA2T00017777001</name>
</gene>
<reference evidence="2" key="1">
    <citation type="journal article" date="2014" name="Science">
        <title>Plant genetics. Early allopolyploid evolution in the post-Neolithic Brassica napus oilseed genome.</title>
        <authorList>
            <person name="Chalhoub B."/>
            <person name="Denoeud F."/>
            <person name="Liu S."/>
            <person name="Parkin I.A."/>
            <person name="Tang H."/>
            <person name="Wang X."/>
            <person name="Chiquet J."/>
            <person name="Belcram H."/>
            <person name="Tong C."/>
            <person name="Samans B."/>
            <person name="Correa M."/>
            <person name="Da Silva C."/>
            <person name="Just J."/>
            <person name="Falentin C."/>
            <person name="Koh C.S."/>
            <person name="Le Clainche I."/>
            <person name="Bernard M."/>
            <person name="Bento P."/>
            <person name="Noel B."/>
            <person name="Labadie K."/>
            <person name="Alberti A."/>
            <person name="Charles M."/>
            <person name="Arnaud D."/>
            <person name="Guo H."/>
            <person name="Daviaud C."/>
            <person name="Alamery S."/>
            <person name="Jabbari K."/>
            <person name="Zhao M."/>
            <person name="Edger P.P."/>
            <person name="Chelaifa H."/>
            <person name="Tack D."/>
            <person name="Lassalle G."/>
            <person name="Mestiri I."/>
            <person name="Schnel N."/>
            <person name="Le Paslier M.C."/>
            <person name="Fan G."/>
            <person name="Renault V."/>
            <person name="Bayer P.E."/>
            <person name="Golicz A.A."/>
            <person name="Manoli S."/>
            <person name="Lee T.H."/>
            <person name="Thi V.H."/>
            <person name="Chalabi S."/>
            <person name="Hu Q."/>
            <person name="Fan C."/>
            <person name="Tollenaere R."/>
            <person name="Lu Y."/>
            <person name="Battail C."/>
            <person name="Shen J."/>
            <person name="Sidebottom C.H."/>
            <person name="Wang X."/>
            <person name="Canaguier A."/>
            <person name="Chauveau A."/>
            <person name="Berard A."/>
            <person name="Deniot G."/>
            <person name="Guan M."/>
            <person name="Liu Z."/>
            <person name="Sun F."/>
            <person name="Lim Y.P."/>
            <person name="Lyons E."/>
            <person name="Town C.D."/>
            <person name="Bancroft I."/>
            <person name="Wang X."/>
            <person name="Meng J."/>
            <person name="Ma J."/>
            <person name="Pires J.C."/>
            <person name="King G.J."/>
            <person name="Brunel D."/>
            <person name="Delourme R."/>
            <person name="Renard M."/>
            <person name="Aury J.M."/>
            <person name="Adams K.L."/>
            <person name="Batley J."/>
            <person name="Snowdon R.J."/>
            <person name="Tost J."/>
            <person name="Edwards D."/>
            <person name="Zhou Y."/>
            <person name="Hua W."/>
            <person name="Sharpe A.G."/>
            <person name="Paterson A.H."/>
            <person name="Guan C."/>
            <person name="Wincker P."/>
        </authorList>
    </citation>
    <scope>NUCLEOTIDE SEQUENCE [LARGE SCALE GENOMIC DNA]</scope>
</reference>
<evidence type="ECO:0000313" key="2">
    <source>
        <dbReference type="EMBL" id="CDY71643.1"/>
    </source>
</evidence>
<dbReference type="EMBL" id="LK046754">
    <property type="protein sequence ID" value="CDY71643.1"/>
    <property type="molecule type" value="Genomic_DNA"/>
</dbReference>
<evidence type="ECO:0000256" key="1">
    <source>
        <dbReference type="SAM" id="Phobius"/>
    </source>
</evidence>
<dbReference type="PaxDb" id="3708-A0A078JVM7"/>